<dbReference type="Proteomes" id="UP001519460">
    <property type="component" value="Unassembled WGS sequence"/>
</dbReference>
<name>A0ABD0KS18_9CAEN</name>
<organism evidence="1 2">
    <name type="scientific">Batillaria attramentaria</name>
    <dbReference type="NCBI Taxonomy" id="370345"/>
    <lineage>
        <taxon>Eukaryota</taxon>
        <taxon>Metazoa</taxon>
        <taxon>Spiralia</taxon>
        <taxon>Lophotrochozoa</taxon>
        <taxon>Mollusca</taxon>
        <taxon>Gastropoda</taxon>
        <taxon>Caenogastropoda</taxon>
        <taxon>Sorbeoconcha</taxon>
        <taxon>Cerithioidea</taxon>
        <taxon>Batillariidae</taxon>
        <taxon>Batillaria</taxon>
    </lineage>
</organism>
<dbReference type="EMBL" id="JACVVK020000131">
    <property type="protein sequence ID" value="KAK7490061.1"/>
    <property type="molecule type" value="Genomic_DNA"/>
</dbReference>
<evidence type="ECO:0000313" key="1">
    <source>
        <dbReference type="EMBL" id="KAK7490061.1"/>
    </source>
</evidence>
<gene>
    <name evidence="1" type="ORF">BaRGS_00018761</name>
</gene>
<sequence>MPSLIPSLSHLTLCVDKDGSWMFLGEFYDSLRHNHKPGDCISRKDNLLRFFKRQSNLSRPVERRVQVKVCAVLKYCFSNSDTSSFCQQVTREVENCVVCRSEQDF</sequence>
<keyword evidence="2" id="KW-1185">Reference proteome</keyword>
<comment type="caution">
    <text evidence="1">The sequence shown here is derived from an EMBL/GenBank/DDBJ whole genome shotgun (WGS) entry which is preliminary data.</text>
</comment>
<proteinExistence type="predicted"/>
<accession>A0ABD0KS18</accession>
<protein>
    <submittedName>
        <fullName evidence="1">Uncharacterized protein</fullName>
    </submittedName>
</protein>
<reference evidence="1 2" key="1">
    <citation type="journal article" date="2023" name="Sci. Data">
        <title>Genome assembly of the Korean intertidal mud-creeper Batillaria attramentaria.</title>
        <authorList>
            <person name="Patra A.K."/>
            <person name="Ho P.T."/>
            <person name="Jun S."/>
            <person name="Lee S.J."/>
            <person name="Kim Y."/>
            <person name="Won Y.J."/>
        </authorList>
    </citation>
    <scope>NUCLEOTIDE SEQUENCE [LARGE SCALE GENOMIC DNA]</scope>
    <source>
        <strain evidence="1">Wonlab-2016</strain>
    </source>
</reference>
<evidence type="ECO:0000313" key="2">
    <source>
        <dbReference type="Proteomes" id="UP001519460"/>
    </source>
</evidence>
<dbReference type="AlphaFoldDB" id="A0ABD0KS18"/>